<keyword evidence="5" id="KW-0677">Repeat</keyword>
<name>A0A9P3L8C3_9APHY</name>
<dbReference type="CDD" id="cd22584">
    <property type="entry name" value="Rcat_RBR_unk"/>
    <property type="match status" value="1"/>
</dbReference>
<organism evidence="11 12">
    <name type="scientific">Phanerochaete sordida</name>
    <dbReference type="NCBI Taxonomy" id="48140"/>
    <lineage>
        <taxon>Eukaryota</taxon>
        <taxon>Fungi</taxon>
        <taxon>Dikarya</taxon>
        <taxon>Basidiomycota</taxon>
        <taxon>Agaricomycotina</taxon>
        <taxon>Agaricomycetes</taxon>
        <taxon>Polyporales</taxon>
        <taxon>Phanerochaetaceae</taxon>
        <taxon>Phanerochaete</taxon>
    </lineage>
</organism>
<dbReference type="SUPFAM" id="SSF57850">
    <property type="entry name" value="RING/U-box"/>
    <property type="match status" value="3"/>
</dbReference>
<comment type="catalytic activity">
    <reaction evidence="1">
        <text>[E2 ubiquitin-conjugating enzyme]-S-ubiquitinyl-L-cysteine + [acceptor protein]-L-lysine = [E2 ubiquitin-conjugating enzyme]-L-cysteine + [acceptor protein]-N(6)-ubiquitinyl-L-lysine.</text>
        <dbReference type="EC" id="2.3.2.31"/>
    </reaction>
</comment>
<protein>
    <recommendedName>
        <fullName evidence="2">RBR-type E3 ubiquitin transferase</fullName>
        <ecNumber evidence="2">2.3.2.31</ecNumber>
    </recommendedName>
</protein>
<dbReference type="GO" id="GO:0016567">
    <property type="term" value="P:protein ubiquitination"/>
    <property type="evidence" value="ECO:0007669"/>
    <property type="project" value="InterPro"/>
</dbReference>
<dbReference type="Gene3D" id="1.20.120.1750">
    <property type="match status" value="1"/>
</dbReference>
<comment type="caution">
    <text evidence="11">The sequence shown here is derived from an EMBL/GenBank/DDBJ whole genome shotgun (WGS) entry which is preliminary data.</text>
</comment>
<evidence type="ECO:0000313" key="12">
    <source>
        <dbReference type="Proteomes" id="UP000703269"/>
    </source>
</evidence>
<dbReference type="InterPro" id="IPR002867">
    <property type="entry name" value="IBR_dom"/>
</dbReference>
<dbReference type="OrthoDB" id="9977870at2759"/>
<dbReference type="InterPro" id="IPR013083">
    <property type="entry name" value="Znf_RING/FYVE/PHD"/>
</dbReference>
<dbReference type="EMBL" id="BPQB01000003">
    <property type="protein sequence ID" value="GJE85946.1"/>
    <property type="molecule type" value="Genomic_DNA"/>
</dbReference>
<evidence type="ECO:0000256" key="3">
    <source>
        <dbReference type="ARBA" id="ARBA00022679"/>
    </source>
</evidence>
<evidence type="ECO:0000256" key="4">
    <source>
        <dbReference type="ARBA" id="ARBA00022723"/>
    </source>
</evidence>
<dbReference type="InterPro" id="IPR031127">
    <property type="entry name" value="E3_UB_ligase_RBR"/>
</dbReference>
<feature type="region of interest" description="Disordered" evidence="9">
    <location>
        <begin position="107"/>
        <end position="145"/>
    </location>
</feature>
<evidence type="ECO:0000256" key="7">
    <source>
        <dbReference type="ARBA" id="ARBA00022786"/>
    </source>
</evidence>
<gene>
    <name evidence="11" type="ORF">PsYK624_020260</name>
</gene>
<dbReference type="Gene3D" id="3.30.40.10">
    <property type="entry name" value="Zinc/RING finger domain, C3HC4 (zinc finger)"/>
    <property type="match status" value="1"/>
</dbReference>
<evidence type="ECO:0000256" key="1">
    <source>
        <dbReference type="ARBA" id="ARBA00001798"/>
    </source>
</evidence>
<dbReference type="PANTHER" id="PTHR11685">
    <property type="entry name" value="RBR FAMILY RING FINGER AND IBR DOMAIN-CONTAINING"/>
    <property type="match status" value="1"/>
</dbReference>
<evidence type="ECO:0000256" key="6">
    <source>
        <dbReference type="ARBA" id="ARBA00022771"/>
    </source>
</evidence>
<dbReference type="Pfam" id="PF01485">
    <property type="entry name" value="IBR"/>
    <property type="match status" value="1"/>
</dbReference>
<dbReference type="PROSITE" id="PS51873">
    <property type="entry name" value="TRIAD"/>
    <property type="match status" value="1"/>
</dbReference>
<evidence type="ECO:0000256" key="5">
    <source>
        <dbReference type="ARBA" id="ARBA00022737"/>
    </source>
</evidence>
<feature type="domain" description="RING-type" evidence="10">
    <location>
        <begin position="206"/>
        <end position="395"/>
    </location>
</feature>
<evidence type="ECO:0000256" key="8">
    <source>
        <dbReference type="ARBA" id="ARBA00022833"/>
    </source>
</evidence>
<keyword evidence="12" id="KW-1185">Reference proteome</keyword>
<sequence length="401" mass="44114">MDSWATQRSHDALTDVFAYISQLSLDDIDTLQSREQSGGPALSDEEFAMALFAQEAAGLLNVAKEHAGHSTRHNRHNRSILEELEEMETMARHDHLVALAIAEGRPIPPMPALPLRSTVSEPDSDDTPEGSDYGTSDSETDTDAMTLVSRASSSLSVRARDKMPAEEVDLVLIAGPSRSASPLSVHEVSLPSESPHENEDDVEEAIAHECTICCDSIDGQAYAAPCGHFFDAECLGTMFRKATVDESLFPPRCCQLEIPSSEVRERLDFALMLLFDRKAAEFSTKNKLYCSQPRCSAFIGPATDEVTWMECPECSSMTCGFCKSGAHPGTACSDTDDLNRTAKDMREKQGWQRCFSCHHMVELSVGCYHIICACNAQFCYLCGSQWKQCDCPQFAVPPDIM</sequence>
<keyword evidence="3" id="KW-0808">Transferase</keyword>
<reference evidence="11 12" key="1">
    <citation type="submission" date="2021-08" db="EMBL/GenBank/DDBJ databases">
        <title>Draft Genome Sequence of Phanerochaete sordida strain YK-624.</title>
        <authorList>
            <person name="Mori T."/>
            <person name="Dohra H."/>
            <person name="Suzuki T."/>
            <person name="Kawagishi H."/>
            <person name="Hirai H."/>
        </authorList>
    </citation>
    <scope>NUCLEOTIDE SEQUENCE [LARGE SCALE GENOMIC DNA]</scope>
    <source>
        <strain evidence="11 12">YK-624</strain>
    </source>
</reference>
<dbReference type="GO" id="GO:0008270">
    <property type="term" value="F:zinc ion binding"/>
    <property type="evidence" value="ECO:0007669"/>
    <property type="project" value="UniProtKB-KW"/>
</dbReference>
<evidence type="ECO:0000256" key="9">
    <source>
        <dbReference type="SAM" id="MobiDB-lite"/>
    </source>
</evidence>
<keyword evidence="4" id="KW-0479">Metal-binding</keyword>
<proteinExistence type="predicted"/>
<accession>A0A9P3L8C3</accession>
<evidence type="ECO:0000259" key="10">
    <source>
        <dbReference type="PROSITE" id="PS51873"/>
    </source>
</evidence>
<dbReference type="EC" id="2.3.2.31" evidence="2"/>
<keyword evidence="6" id="KW-0863">Zinc-finger</keyword>
<keyword evidence="7" id="KW-0833">Ubl conjugation pathway</keyword>
<evidence type="ECO:0000256" key="2">
    <source>
        <dbReference type="ARBA" id="ARBA00012251"/>
    </source>
</evidence>
<evidence type="ECO:0000313" key="11">
    <source>
        <dbReference type="EMBL" id="GJE85946.1"/>
    </source>
</evidence>
<dbReference type="AlphaFoldDB" id="A0A9P3L8C3"/>
<dbReference type="InterPro" id="IPR044066">
    <property type="entry name" value="TRIAD_supradom"/>
</dbReference>
<dbReference type="Proteomes" id="UP000703269">
    <property type="component" value="Unassembled WGS sequence"/>
</dbReference>
<keyword evidence="8" id="KW-0862">Zinc</keyword>
<dbReference type="GO" id="GO:0061630">
    <property type="term" value="F:ubiquitin protein ligase activity"/>
    <property type="evidence" value="ECO:0007669"/>
    <property type="project" value="UniProtKB-EC"/>
</dbReference>